<name>G9NDL6_HYPVG</name>
<dbReference type="InterPro" id="IPR036259">
    <property type="entry name" value="MFS_trans_sf"/>
</dbReference>
<gene>
    <name evidence="9" type="ORF">TRIVIDRAFT_64335</name>
</gene>
<dbReference type="InterPro" id="IPR011701">
    <property type="entry name" value="MFS"/>
</dbReference>
<dbReference type="GO" id="GO:0005886">
    <property type="term" value="C:plasma membrane"/>
    <property type="evidence" value="ECO:0007669"/>
    <property type="project" value="TreeGrafter"/>
</dbReference>
<dbReference type="SMR" id="G9NDL6"/>
<evidence type="ECO:0000256" key="3">
    <source>
        <dbReference type="ARBA" id="ARBA00022989"/>
    </source>
</evidence>
<keyword evidence="5" id="KW-0325">Glycoprotein</keyword>
<dbReference type="AlphaFoldDB" id="G9NDL6"/>
<dbReference type="RefSeq" id="XP_013949975.1">
    <property type="nucleotide sequence ID" value="XM_014094500.1"/>
</dbReference>
<feature type="transmembrane region" description="Helical" evidence="7">
    <location>
        <begin position="333"/>
        <end position="352"/>
    </location>
</feature>
<dbReference type="PANTHER" id="PTHR23502">
    <property type="entry name" value="MAJOR FACILITATOR SUPERFAMILY"/>
    <property type="match status" value="1"/>
</dbReference>
<evidence type="ECO:0000313" key="10">
    <source>
        <dbReference type="Proteomes" id="UP000007115"/>
    </source>
</evidence>
<dbReference type="VEuPathDB" id="FungiDB:TRIVIDRAFT_64335"/>
<comment type="subcellular location">
    <subcellularLocation>
        <location evidence="1">Membrane</location>
        <topology evidence="1">Multi-pass membrane protein</topology>
    </subcellularLocation>
</comment>
<dbReference type="GeneID" id="25796583"/>
<dbReference type="EMBL" id="ABDF02000092">
    <property type="protein sequence ID" value="EHK15782.1"/>
    <property type="molecule type" value="Genomic_DNA"/>
</dbReference>
<protein>
    <recommendedName>
        <fullName evidence="8">Major facilitator superfamily (MFS) profile domain-containing protein</fullName>
    </recommendedName>
</protein>
<dbReference type="Proteomes" id="UP000007115">
    <property type="component" value="Unassembled WGS sequence"/>
</dbReference>
<dbReference type="STRING" id="413071.G9NDL6"/>
<dbReference type="FunFam" id="1.20.1250.20:FF:000011">
    <property type="entry name" value="MFS multidrug transporter, putative"/>
    <property type="match status" value="1"/>
</dbReference>
<dbReference type="SUPFAM" id="SSF103473">
    <property type="entry name" value="MFS general substrate transporter"/>
    <property type="match status" value="1"/>
</dbReference>
<dbReference type="Gene3D" id="1.20.1250.20">
    <property type="entry name" value="MFS general substrate transporter like domains"/>
    <property type="match status" value="1"/>
</dbReference>
<dbReference type="InterPro" id="IPR020846">
    <property type="entry name" value="MFS_dom"/>
</dbReference>
<keyword evidence="2 7" id="KW-0812">Transmembrane</keyword>
<keyword evidence="10" id="KW-1185">Reference proteome</keyword>
<dbReference type="OrthoDB" id="2544694at2759"/>
<dbReference type="CDD" id="cd17323">
    <property type="entry name" value="MFS_Tpo1_MDR_like"/>
    <property type="match status" value="1"/>
</dbReference>
<evidence type="ECO:0000256" key="6">
    <source>
        <dbReference type="SAM" id="MobiDB-lite"/>
    </source>
</evidence>
<feature type="domain" description="Major facilitator superfamily (MFS) profile" evidence="8">
    <location>
        <begin position="63"/>
        <end position="492"/>
    </location>
</feature>
<sequence length="503" mass="55004">MAAVAAESNHGSYSEDVEKHLDSSKTPSHDSQLPAEDTNLVNWTDDSDPENPQNWPAAKKWIITTILSTLTFCVTFASSVFSTATAETAKEFHVSNEVMVLGSSLFVLGFALGPVVWGPLSELYGRKRPMFTGLFVFAIFNIPVAVAHNVETILICRFLGGVFGCSPMAIVGGALADFWNPTERGVAVCSFAGATFIGPLAGPIAGSFIVASSLGWRWTVWLTLIMIGVFGSLAYVVVPESSAPVLLSWKAKRLRKETGNQNIHAAHDSKKVSFRAILTTYVLRPIKMLAMEPILLLLTIYMAFVYGVLYLFFFSYPIAFSGQRGWSTGLASLPFLSIMVGIVFGSTYIVYFTKTQFASRMAKNGRTTPEDRLPPMIVGGILLPIGLFWFAWTSNKNITWVPQVLAGIPTGAGVLIIFMQGFNYIIDVYLMYANSALAGNALIRSLLGAGFPLFASAMYNRLGVDWATSLLAFLAVTMVPVPVLFLFYGQKMRSWSRMSLNKQ</sequence>
<feature type="transmembrane region" description="Helical" evidence="7">
    <location>
        <begin position="466"/>
        <end position="488"/>
    </location>
</feature>
<dbReference type="GO" id="GO:0022857">
    <property type="term" value="F:transmembrane transporter activity"/>
    <property type="evidence" value="ECO:0007669"/>
    <property type="project" value="InterPro"/>
</dbReference>
<feature type="transmembrane region" description="Helical" evidence="7">
    <location>
        <begin position="294"/>
        <end position="313"/>
    </location>
</feature>
<proteinExistence type="predicted"/>
<dbReference type="PANTHER" id="PTHR23502:SF47">
    <property type="entry name" value="MAJOR FACILITATOR SUPERFAMILY (MFS) PROFILE DOMAIN-CONTAINING PROTEIN-RELATED"/>
    <property type="match status" value="1"/>
</dbReference>
<feature type="transmembrane region" description="Helical" evidence="7">
    <location>
        <begin position="404"/>
        <end position="430"/>
    </location>
</feature>
<dbReference type="HOGENOM" id="CLU_008455_11_4_1"/>
<keyword evidence="3 7" id="KW-1133">Transmembrane helix</keyword>
<feature type="transmembrane region" description="Helical" evidence="7">
    <location>
        <begin position="98"/>
        <end position="117"/>
    </location>
</feature>
<evidence type="ECO:0000256" key="1">
    <source>
        <dbReference type="ARBA" id="ARBA00004141"/>
    </source>
</evidence>
<dbReference type="OMA" id="MTVWITF"/>
<evidence type="ECO:0000259" key="8">
    <source>
        <dbReference type="PROSITE" id="PS50850"/>
    </source>
</evidence>
<keyword evidence="4 7" id="KW-0472">Membrane</keyword>
<dbReference type="PROSITE" id="PS50850">
    <property type="entry name" value="MFS"/>
    <property type="match status" value="1"/>
</dbReference>
<evidence type="ECO:0000256" key="2">
    <source>
        <dbReference type="ARBA" id="ARBA00022692"/>
    </source>
</evidence>
<feature type="transmembrane region" description="Helical" evidence="7">
    <location>
        <begin position="373"/>
        <end position="392"/>
    </location>
</feature>
<organism evidence="9 10">
    <name type="scientific">Hypocrea virens (strain Gv29-8 / FGSC 10586)</name>
    <name type="common">Gliocladium virens</name>
    <name type="synonym">Trichoderma virens</name>
    <dbReference type="NCBI Taxonomy" id="413071"/>
    <lineage>
        <taxon>Eukaryota</taxon>
        <taxon>Fungi</taxon>
        <taxon>Dikarya</taxon>
        <taxon>Ascomycota</taxon>
        <taxon>Pezizomycotina</taxon>
        <taxon>Sordariomycetes</taxon>
        <taxon>Hypocreomycetidae</taxon>
        <taxon>Hypocreales</taxon>
        <taxon>Hypocreaceae</taxon>
        <taxon>Trichoderma</taxon>
    </lineage>
</organism>
<feature type="transmembrane region" description="Helical" evidence="7">
    <location>
        <begin position="129"/>
        <end position="146"/>
    </location>
</feature>
<evidence type="ECO:0000256" key="5">
    <source>
        <dbReference type="ARBA" id="ARBA00023180"/>
    </source>
</evidence>
<dbReference type="InParanoid" id="G9NDL6"/>
<feature type="transmembrane region" description="Helical" evidence="7">
    <location>
        <begin position="152"/>
        <end position="176"/>
    </location>
</feature>
<dbReference type="eggNOG" id="KOG0255">
    <property type="taxonomic scope" value="Eukaryota"/>
</dbReference>
<evidence type="ECO:0000256" key="7">
    <source>
        <dbReference type="SAM" id="Phobius"/>
    </source>
</evidence>
<evidence type="ECO:0000256" key="4">
    <source>
        <dbReference type="ARBA" id="ARBA00023136"/>
    </source>
</evidence>
<feature type="region of interest" description="Disordered" evidence="6">
    <location>
        <begin position="1"/>
        <end position="54"/>
    </location>
</feature>
<feature type="transmembrane region" description="Helical" evidence="7">
    <location>
        <begin position="218"/>
        <end position="238"/>
    </location>
</feature>
<reference evidence="9 10" key="1">
    <citation type="journal article" date="2011" name="Genome Biol.">
        <title>Comparative genome sequence analysis underscores mycoparasitism as the ancestral life style of Trichoderma.</title>
        <authorList>
            <person name="Kubicek C.P."/>
            <person name="Herrera-Estrella A."/>
            <person name="Seidl-Seiboth V."/>
            <person name="Martinez D.A."/>
            <person name="Druzhinina I.S."/>
            <person name="Thon M."/>
            <person name="Zeilinger S."/>
            <person name="Casas-Flores S."/>
            <person name="Horwitz B.A."/>
            <person name="Mukherjee P.K."/>
            <person name="Mukherjee M."/>
            <person name="Kredics L."/>
            <person name="Alcaraz L.D."/>
            <person name="Aerts A."/>
            <person name="Antal Z."/>
            <person name="Atanasova L."/>
            <person name="Cervantes-Badillo M.G."/>
            <person name="Challacombe J."/>
            <person name="Chertkov O."/>
            <person name="McCluskey K."/>
            <person name="Coulpier F."/>
            <person name="Deshpande N."/>
            <person name="von Doehren H."/>
            <person name="Ebbole D.J."/>
            <person name="Esquivel-Naranjo E.U."/>
            <person name="Fekete E."/>
            <person name="Flipphi M."/>
            <person name="Glaser F."/>
            <person name="Gomez-Rodriguez E.Y."/>
            <person name="Gruber S."/>
            <person name="Han C."/>
            <person name="Henrissat B."/>
            <person name="Hermosa R."/>
            <person name="Hernandez-Onate M."/>
            <person name="Karaffa L."/>
            <person name="Kosti I."/>
            <person name="Le Crom S."/>
            <person name="Lindquist E."/>
            <person name="Lucas S."/>
            <person name="Luebeck M."/>
            <person name="Luebeck P.S."/>
            <person name="Margeot A."/>
            <person name="Metz B."/>
            <person name="Misra M."/>
            <person name="Nevalainen H."/>
            <person name="Omann M."/>
            <person name="Packer N."/>
            <person name="Perrone G."/>
            <person name="Uresti-Rivera E.E."/>
            <person name="Salamov A."/>
            <person name="Schmoll M."/>
            <person name="Seiboth B."/>
            <person name="Shapiro H."/>
            <person name="Sukno S."/>
            <person name="Tamayo-Ramos J.A."/>
            <person name="Tisch D."/>
            <person name="Wiest A."/>
            <person name="Wilkinson H.H."/>
            <person name="Zhang M."/>
            <person name="Coutinho P.M."/>
            <person name="Kenerley C.M."/>
            <person name="Monte E."/>
            <person name="Baker S.E."/>
            <person name="Grigoriev I.V."/>
        </authorList>
    </citation>
    <scope>NUCLEOTIDE SEQUENCE [LARGE SCALE GENOMIC DNA]</scope>
    <source>
        <strain evidence="10">Gv29-8 / FGSC 10586</strain>
    </source>
</reference>
<dbReference type="Pfam" id="PF07690">
    <property type="entry name" value="MFS_1"/>
    <property type="match status" value="1"/>
</dbReference>
<comment type="caution">
    <text evidence="9">The sequence shown here is derived from an EMBL/GenBank/DDBJ whole genome shotgun (WGS) entry which is preliminary data.</text>
</comment>
<evidence type="ECO:0000313" key="9">
    <source>
        <dbReference type="EMBL" id="EHK15782.1"/>
    </source>
</evidence>
<accession>G9NDL6</accession>
<feature type="transmembrane region" description="Helical" evidence="7">
    <location>
        <begin position="188"/>
        <end position="212"/>
    </location>
</feature>
<feature type="compositionally biased region" description="Polar residues" evidence="6">
    <location>
        <begin position="39"/>
        <end position="54"/>
    </location>
</feature>
<feature type="transmembrane region" description="Helical" evidence="7">
    <location>
        <begin position="61"/>
        <end position="86"/>
    </location>
</feature>